<dbReference type="EMBL" id="CP065725">
    <property type="protein sequence ID" value="QPT40576.1"/>
    <property type="molecule type" value="Genomic_DNA"/>
</dbReference>
<organism evidence="3 4">
    <name type="scientific">Oligella ureolytica</name>
    <dbReference type="NCBI Taxonomy" id="90244"/>
    <lineage>
        <taxon>Bacteria</taxon>
        <taxon>Pseudomonadati</taxon>
        <taxon>Pseudomonadota</taxon>
        <taxon>Betaproteobacteria</taxon>
        <taxon>Burkholderiales</taxon>
        <taxon>Alcaligenaceae</taxon>
        <taxon>Oligella</taxon>
    </lineage>
</organism>
<dbReference type="Pfam" id="PF13333">
    <property type="entry name" value="rve_2"/>
    <property type="match status" value="1"/>
</dbReference>
<name>A0A7T3BRL6_9BURK</name>
<dbReference type="PROSITE" id="PS50994">
    <property type="entry name" value="INTEGRASE"/>
    <property type="match status" value="1"/>
</dbReference>
<dbReference type="InterPro" id="IPR050900">
    <property type="entry name" value="Transposase_IS3/IS150/IS904"/>
</dbReference>
<dbReference type="Proteomes" id="UP000594903">
    <property type="component" value="Chromosome"/>
</dbReference>
<sequence length="302" mass="35724">MERVGGARAKKAINHQQRQKTAQIISELRLEHALPDLLTIAELSRSTYYYHQQRLTEPNKDQLLCDDIGHLFNEHNACYGYRRMTFILKQLGYLVNKKKVQRLMQLLRLKAVIRAPKKYRSYRGKEGRIAPNILMRKFDCEEPNHKWVTDVTEFRVGDEKLYLSPVLELFNRQIIAYQLMRKPVYKLVSDMLEKAISTLKNTEKPLIHSDQGWQYQLDSYQQTLASHGFTQSMSRKGNCLDNAVIESFFGTLKCELFYREKFTSIEQLEKRIHEYIYYYNHERVSTKLKGLSPVQYRNQSSL</sequence>
<reference evidence="3 4" key="1">
    <citation type="submission" date="2020-12" db="EMBL/GenBank/DDBJ databases">
        <title>FDA dAtabase for Regulatory Grade micrObial Sequences (FDA-ARGOS): Supporting development and validation of Infectious Disease Dx tests.</title>
        <authorList>
            <person name="Sproer C."/>
            <person name="Gronow S."/>
            <person name="Severitt S."/>
            <person name="Schroder I."/>
            <person name="Tallon L."/>
            <person name="Sadzewicz L."/>
            <person name="Zhao X."/>
            <person name="Boylan J."/>
            <person name="Ott S."/>
            <person name="Bowen H."/>
            <person name="Vavikolanu K."/>
            <person name="Mehta A."/>
            <person name="Aluvathingal J."/>
            <person name="Nadendla S."/>
            <person name="Lowell S."/>
            <person name="Myers T."/>
            <person name="Yan Y."/>
            <person name="Sichtig H."/>
        </authorList>
    </citation>
    <scope>NUCLEOTIDE SEQUENCE [LARGE SCALE GENOMIC DNA]</scope>
    <source>
        <strain evidence="3 4">FDAARGOS_872</strain>
    </source>
</reference>
<evidence type="ECO:0000313" key="2">
    <source>
        <dbReference type="EMBL" id="QPT40576.1"/>
    </source>
</evidence>
<accession>A0A7T3BRL6</accession>
<dbReference type="InterPro" id="IPR048020">
    <property type="entry name" value="Transpos_IS3"/>
</dbReference>
<dbReference type="Pfam" id="PF13276">
    <property type="entry name" value="HTH_21"/>
    <property type="match status" value="1"/>
</dbReference>
<protein>
    <submittedName>
        <fullName evidence="3">IS3 family transposase</fullName>
    </submittedName>
</protein>
<dbReference type="PANTHER" id="PTHR46889:SF4">
    <property type="entry name" value="TRANSPOSASE INSO FOR INSERTION SEQUENCE ELEMENT IS911B-RELATED"/>
    <property type="match status" value="1"/>
</dbReference>
<evidence type="ECO:0000259" key="1">
    <source>
        <dbReference type="PROSITE" id="PS50994"/>
    </source>
</evidence>
<dbReference type="InterPro" id="IPR025948">
    <property type="entry name" value="HTH-like_dom"/>
</dbReference>
<gene>
    <name evidence="2" type="ORF">I6G29_03015</name>
    <name evidence="3" type="ORF">I6G29_03055</name>
</gene>
<feature type="domain" description="Integrase catalytic" evidence="1">
    <location>
        <begin position="139"/>
        <end position="301"/>
    </location>
</feature>
<dbReference type="Pfam" id="PF00665">
    <property type="entry name" value="rve"/>
    <property type="match status" value="1"/>
</dbReference>
<dbReference type="SUPFAM" id="SSF53098">
    <property type="entry name" value="Ribonuclease H-like"/>
    <property type="match status" value="1"/>
</dbReference>
<dbReference type="EMBL" id="CP065725">
    <property type="protein sequence ID" value="QPT40582.1"/>
    <property type="molecule type" value="Genomic_DNA"/>
</dbReference>
<dbReference type="RefSeq" id="WP_160115308.1">
    <property type="nucleotide sequence ID" value="NZ_CP065725.1"/>
</dbReference>
<dbReference type="Gene3D" id="3.30.420.10">
    <property type="entry name" value="Ribonuclease H-like superfamily/Ribonuclease H"/>
    <property type="match status" value="1"/>
</dbReference>
<dbReference type="InterPro" id="IPR036397">
    <property type="entry name" value="RNaseH_sf"/>
</dbReference>
<evidence type="ECO:0000313" key="3">
    <source>
        <dbReference type="EMBL" id="QPT40582.1"/>
    </source>
</evidence>
<keyword evidence="4" id="KW-1185">Reference proteome</keyword>
<evidence type="ECO:0000313" key="4">
    <source>
        <dbReference type="Proteomes" id="UP000594903"/>
    </source>
</evidence>
<dbReference type="InterPro" id="IPR012337">
    <property type="entry name" value="RNaseH-like_sf"/>
</dbReference>
<dbReference type="PANTHER" id="PTHR46889">
    <property type="entry name" value="TRANSPOSASE INSF FOR INSERTION SEQUENCE IS3B-RELATED"/>
    <property type="match status" value="1"/>
</dbReference>
<dbReference type="InterPro" id="IPR001584">
    <property type="entry name" value="Integrase_cat-core"/>
</dbReference>
<proteinExistence type="predicted"/>
<dbReference type="NCBIfam" id="NF033516">
    <property type="entry name" value="transpos_IS3"/>
    <property type="match status" value="1"/>
</dbReference>